<comment type="function">
    <text evidence="18">Serine/threonine-protein kinase that may function as a signaling receptor of extracellular matrix component. Binding to pectin may have significance in the control of cell expansion, morphogenesis and development.</text>
</comment>
<dbReference type="Pfam" id="PF07714">
    <property type="entry name" value="PK_Tyr_Ser-Thr"/>
    <property type="match status" value="1"/>
</dbReference>
<evidence type="ECO:0000259" key="24">
    <source>
        <dbReference type="PROSITE" id="PS50026"/>
    </source>
</evidence>
<protein>
    <submittedName>
        <fullName evidence="25">Uncharacterized protein</fullName>
    </submittedName>
</protein>
<keyword evidence="10" id="KW-0418">Kinase</keyword>
<evidence type="ECO:0000256" key="18">
    <source>
        <dbReference type="ARBA" id="ARBA00058961"/>
    </source>
</evidence>
<keyword evidence="5" id="KW-0808">Transferase</keyword>
<evidence type="ECO:0000256" key="12">
    <source>
        <dbReference type="ARBA" id="ARBA00022989"/>
    </source>
</evidence>
<comment type="caution">
    <text evidence="19">Lacks conserved residue(s) required for the propagation of feature annotation.</text>
</comment>
<evidence type="ECO:0000256" key="14">
    <source>
        <dbReference type="ARBA" id="ARBA00023157"/>
    </source>
</evidence>
<evidence type="ECO:0000256" key="20">
    <source>
        <dbReference type="PROSITE-ProRule" id="PRU10141"/>
    </source>
</evidence>
<comment type="subcellular location">
    <subcellularLocation>
        <location evidence="1">Membrane</location>
        <topology evidence="1">Single-pass type I membrane protein</topology>
    </subcellularLocation>
</comment>
<dbReference type="PROSITE" id="PS00107">
    <property type="entry name" value="PROTEIN_KINASE_ATP"/>
    <property type="match status" value="1"/>
</dbReference>
<dbReference type="Pfam" id="PF13947">
    <property type="entry name" value="GUB_WAK_bind"/>
    <property type="match status" value="1"/>
</dbReference>
<feature type="binding site" evidence="20">
    <location>
        <position position="486"/>
    </location>
    <ligand>
        <name>ATP</name>
        <dbReference type="ChEBI" id="CHEBI:30616"/>
    </ligand>
</feature>
<evidence type="ECO:0000259" key="23">
    <source>
        <dbReference type="PROSITE" id="PS50011"/>
    </source>
</evidence>
<dbReference type="PANTHER" id="PTHR27005">
    <property type="entry name" value="WALL-ASSOCIATED RECEPTOR KINASE-LIKE 21"/>
    <property type="match status" value="1"/>
</dbReference>
<keyword evidence="26" id="KW-1185">Reference proteome</keyword>
<comment type="caution">
    <text evidence="25">The sequence shown here is derived from an EMBL/GenBank/DDBJ whole genome shotgun (WGS) entry which is preliminary data.</text>
</comment>
<comment type="catalytic activity">
    <reaction evidence="17">
        <text>L-threonyl-[protein] + ATP = O-phospho-L-threonyl-[protein] + ADP + H(+)</text>
        <dbReference type="Rhea" id="RHEA:46608"/>
        <dbReference type="Rhea" id="RHEA-COMP:11060"/>
        <dbReference type="Rhea" id="RHEA-COMP:11605"/>
        <dbReference type="ChEBI" id="CHEBI:15378"/>
        <dbReference type="ChEBI" id="CHEBI:30013"/>
        <dbReference type="ChEBI" id="CHEBI:30616"/>
        <dbReference type="ChEBI" id="CHEBI:61977"/>
        <dbReference type="ChEBI" id="CHEBI:456216"/>
    </reaction>
</comment>
<dbReference type="InterPro" id="IPR000719">
    <property type="entry name" value="Prot_kinase_dom"/>
</dbReference>
<dbReference type="InterPro" id="IPR001245">
    <property type="entry name" value="Ser-Thr/Tyr_kinase_cat_dom"/>
</dbReference>
<dbReference type="CDD" id="cd00054">
    <property type="entry name" value="EGF_CA"/>
    <property type="match status" value="2"/>
</dbReference>
<feature type="domain" description="EGF-like" evidence="24">
    <location>
        <begin position="336"/>
        <end position="370"/>
    </location>
</feature>
<name>A0AA38SMB9_9ASTR</name>
<dbReference type="PROSITE" id="PS00010">
    <property type="entry name" value="ASX_HYDROXYL"/>
    <property type="match status" value="1"/>
</dbReference>
<evidence type="ECO:0000256" key="5">
    <source>
        <dbReference type="ARBA" id="ARBA00022679"/>
    </source>
</evidence>
<dbReference type="FunFam" id="3.30.200.20:FF:000043">
    <property type="entry name" value="Wall-associated receptor kinase 2"/>
    <property type="match status" value="1"/>
</dbReference>
<dbReference type="SMART" id="SM00179">
    <property type="entry name" value="EGF_CA"/>
    <property type="match status" value="2"/>
</dbReference>
<dbReference type="InterPro" id="IPR000742">
    <property type="entry name" value="EGF"/>
</dbReference>
<evidence type="ECO:0000256" key="22">
    <source>
        <dbReference type="SAM" id="SignalP"/>
    </source>
</evidence>
<dbReference type="InterPro" id="IPR011009">
    <property type="entry name" value="Kinase-like_dom_sf"/>
</dbReference>
<dbReference type="PROSITE" id="PS50011">
    <property type="entry name" value="PROTEIN_KINASE_DOM"/>
    <property type="match status" value="1"/>
</dbReference>
<dbReference type="GO" id="GO:0005886">
    <property type="term" value="C:plasma membrane"/>
    <property type="evidence" value="ECO:0007669"/>
    <property type="project" value="TreeGrafter"/>
</dbReference>
<evidence type="ECO:0000256" key="9">
    <source>
        <dbReference type="ARBA" id="ARBA00022741"/>
    </source>
</evidence>
<dbReference type="GO" id="GO:0007166">
    <property type="term" value="P:cell surface receptor signaling pathway"/>
    <property type="evidence" value="ECO:0007669"/>
    <property type="project" value="InterPro"/>
</dbReference>
<dbReference type="AlphaFoldDB" id="A0AA38SMB9"/>
<dbReference type="Pfam" id="PF07645">
    <property type="entry name" value="EGF_CA"/>
    <property type="match status" value="1"/>
</dbReference>
<evidence type="ECO:0000256" key="21">
    <source>
        <dbReference type="SAM" id="Phobius"/>
    </source>
</evidence>
<comment type="catalytic activity">
    <reaction evidence="16">
        <text>L-seryl-[protein] + ATP = O-phospho-L-seryl-[protein] + ADP + H(+)</text>
        <dbReference type="Rhea" id="RHEA:17989"/>
        <dbReference type="Rhea" id="RHEA-COMP:9863"/>
        <dbReference type="Rhea" id="RHEA-COMP:11604"/>
        <dbReference type="ChEBI" id="CHEBI:15378"/>
        <dbReference type="ChEBI" id="CHEBI:29999"/>
        <dbReference type="ChEBI" id="CHEBI:30616"/>
        <dbReference type="ChEBI" id="CHEBI:83421"/>
        <dbReference type="ChEBI" id="CHEBI:456216"/>
    </reaction>
</comment>
<feature type="non-terminal residue" evidence="25">
    <location>
        <position position="784"/>
    </location>
</feature>
<dbReference type="GO" id="GO:0005509">
    <property type="term" value="F:calcium ion binding"/>
    <property type="evidence" value="ECO:0007669"/>
    <property type="project" value="InterPro"/>
</dbReference>
<proteinExistence type="predicted"/>
<dbReference type="GO" id="GO:0004674">
    <property type="term" value="F:protein serine/threonine kinase activity"/>
    <property type="evidence" value="ECO:0007669"/>
    <property type="project" value="UniProtKB-KW"/>
</dbReference>
<dbReference type="Gene3D" id="3.30.200.20">
    <property type="entry name" value="Phosphorylase Kinase, domain 1"/>
    <property type="match status" value="1"/>
</dbReference>
<evidence type="ECO:0000256" key="4">
    <source>
        <dbReference type="ARBA" id="ARBA00022553"/>
    </source>
</evidence>
<keyword evidence="12 21" id="KW-1133">Transmembrane helix</keyword>
<evidence type="ECO:0000256" key="6">
    <source>
        <dbReference type="ARBA" id="ARBA00022692"/>
    </source>
</evidence>
<evidence type="ECO:0000256" key="15">
    <source>
        <dbReference type="ARBA" id="ARBA00023180"/>
    </source>
</evidence>
<sequence>MKTLFLIWVLLQMLSLFAEASDTNSNSTTETYTLVAATDLAKPNCSSRCGDVTVPYPFGIGINSNCSLVRGFDVHCNYSTNPPKASFSETDYTSIRNISDSTLRISNMVSTRCYHSDGQIGSAHRFLPDFRNFPYTLSEQNRLTVIGCNDYAWVTSETKSTGCLVICYKKDEVDIRGIDDKCSGHACCQTSITQDIKYYATQFYALQDSNFTNNGSVNPINNTITRPLLGEVLGMSSRVYLNPCTYAFVGDLDAFRFNGGTDLNDTSLRQRIEDSVPIVLEWAIGNLSCTQAQATNGIVCQANSRCVDSTRETGGYRCMCNEGYEGNPYLSPGCRDINECIKREEFPCHGTCVNIAGNYSCKCQKGYSGDARIKGGCSRKIPVLELALGLGFPAILIGIWVLYFSAKKRKLVKLREKFFEQNGGVLLQDKLKNKGGVGIGSMRIFQVKELEAATENFAEDRILGKGGNGIVYKGTLPDKCVVAIKKSHRLDEGQREQFINEMVILTQINHQNIVQLLGCCLESDIPLLVYEFISNDTLNRHIHNQTNGLGRLSWNNRLRIAHESAGALAYLHTDARMSIIHRDVKSTNILLDENYTAKIADFGASRLVPLGHDQVTTLVQGTLGYLDPEYFHTGQLTDKSDVYSFGVVLAELLTGKKPINAERCLDERNLATYFVNAMKQNQLLEILEHQVVNEANDEQLKATCYLACRCLNIASERRPSMKEVTMELESLRKFNKHPWEYKDMKYDMSSLMVEGEEGDLYTAPFITDSDTFGEYSSSSIRRKK</sequence>
<keyword evidence="11 20" id="KW-0067">ATP-binding</keyword>
<dbReference type="InterPro" id="IPR000152">
    <property type="entry name" value="EGF-type_Asp/Asn_hydroxyl_site"/>
</dbReference>
<dbReference type="SMART" id="SM00181">
    <property type="entry name" value="EGF"/>
    <property type="match status" value="2"/>
</dbReference>
<dbReference type="FunFam" id="2.10.25.10:FF:000038">
    <property type="entry name" value="Fibrillin 2"/>
    <property type="match status" value="1"/>
</dbReference>
<evidence type="ECO:0000256" key="19">
    <source>
        <dbReference type="PROSITE-ProRule" id="PRU00076"/>
    </source>
</evidence>
<evidence type="ECO:0000256" key="13">
    <source>
        <dbReference type="ARBA" id="ARBA00023136"/>
    </source>
</evidence>
<dbReference type="InterPro" id="IPR045274">
    <property type="entry name" value="WAK-like"/>
</dbReference>
<dbReference type="GO" id="GO:0030247">
    <property type="term" value="F:polysaccharide binding"/>
    <property type="evidence" value="ECO:0007669"/>
    <property type="project" value="InterPro"/>
</dbReference>
<dbReference type="FunFam" id="1.10.510.10:FF:000084">
    <property type="entry name" value="Wall-associated receptor kinase 2"/>
    <property type="match status" value="1"/>
</dbReference>
<dbReference type="SUPFAM" id="SSF56112">
    <property type="entry name" value="Protein kinase-like (PK-like)"/>
    <property type="match status" value="1"/>
</dbReference>
<keyword evidence="15" id="KW-0325">Glycoprotein</keyword>
<dbReference type="PANTHER" id="PTHR27005:SF492">
    <property type="entry name" value="LOW QUALITY PROTEIN: WALL-ASSOCIATED RECEPTOR KINASE-LIKE 1"/>
    <property type="match status" value="1"/>
</dbReference>
<evidence type="ECO:0000313" key="25">
    <source>
        <dbReference type="EMBL" id="KAJ9545324.1"/>
    </source>
</evidence>
<evidence type="ECO:0000256" key="11">
    <source>
        <dbReference type="ARBA" id="ARBA00022840"/>
    </source>
</evidence>
<dbReference type="PROSITE" id="PS00108">
    <property type="entry name" value="PROTEIN_KINASE_ST"/>
    <property type="match status" value="1"/>
</dbReference>
<feature type="signal peptide" evidence="22">
    <location>
        <begin position="1"/>
        <end position="20"/>
    </location>
</feature>
<evidence type="ECO:0000256" key="7">
    <source>
        <dbReference type="ARBA" id="ARBA00022729"/>
    </source>
</evidence>
<dbReference type="PROSITE" id="PS01187">
    <property type="entry name" value="EGF_CA"/>
    <property type="match status" value="1"/>
</dbReference>
<dbReference type="Gene3D" id="1.10.510.10">
    <property type="entry name" value="Transferase(Phosphotransferase) domain 1"/>
    <property type="match status" value="1"/>
</dbReference>
<feature type="domain" description="Protein kinase" evidence="23">
    <location>
        <begin position="457"/>
        <end position="740"/>
    </location>
</feature>
<dbReference type="InterPro" id="IPR018097">
    <property type="entry name" value="EGF_Ca-bd_CS"/>
</dbReference>
<dbReference type="Gene3D" id="2.90.20.10">
    <property type="entry name" value="Plasmodium vivax P25 domain"/>
    <property type="match status" value="1"/>
</dbReference>
<evidence type="ECO:0000256" key="3">
    <source>
        <dbReference type="ARBA" id="ARBA00022536"/>
    </source>
</evidence>
<feature type="chain" id="PRO_5041467402" evidence="22">
    <location>
        <begin position="21"/>
        <end position="784"/>
    </location>
</feature>
<evidence type="ECO:0000256" key="1">
    <source>
        <dbReference type="ARBA" id="ARBA00004479"/>
    </source>
</evidence>
<keyword evidence="4" id="KW-0597">Phosphoprotein</keyword>
<keyword evidence="6 21" id="KW-0812">Transmembrane</keyword>
<dbReference type="InterPro" id="IPR008271">
    <property type="entry name" value="Ser/Thr_kinase_AS"/>
</dbReference>
<keyword evidence="9 20" id="KW-0547">Nucleotide-binding</keyword>
<evidence type="ECO:0000256" key="8">
    <source>
        <dbReference type="ARBA" id="ARBA00022737"/>
    </source>
</evidence>
<dbReference type="Proteomes" id="UP001172457">
    <property type="component" value="Chromosome 6"/>
</dbReference>
<evidence type="ECO:0000256" key="10">
    <source>
        <dbReference type="ARBA" id="ARBA00022777"/>
    </source>
</evidence>
<evidence type="ECO:0000256" key="17">
    <source>
        <dbReference type="ARBA" id="ARBA00047951"/>
    </source>
</evidence>
<evidence type="ECO:0000256" key="16">
    <source>
        <dbReference type="ARBA" id="ARBA00047558"/>
    </source>
</evidence>
<evidence type="ECO:0000313" key="26">
    <source>
        <dbReference type="Proteomes" id="UP001172457"/>
    </source>
</evidence>
<dbReference type="InterPro" id="IPR049883">
    <property type="entry name" value="NOTCH1_EGF-like"/>
</dbReference>
<accession>A0AA38SMB9</accession>
<keyword evidence="8" id="KW-0677">Repeat</keyword>
<organism evidence="25 26">
    <name type="scientific">Centaurea solstitialis</name>
    <name type="common">yellow star-thistle</name>
    <dbReference type="NCBI Taxonomy" id="347529"/>
    <lineage>
        <taxon>Eukaryota</taxon>
        <taxon>Viridiplantae</taxon>
        <taxon>Streptophyta</taxon>
        <taxon>Embryophyta</taxon>
        <taxon>Tracheophyta</taxon>
        <taxon>Spermatophyta</taxon>
        <taxon>Magnoliopsida</taxon>
        <taxon>eudicotyledons</taxon>
        <taxon>Gunneridae</taxon>
        <taxon>Pentapetalae</taxon>
        <taxon>asterids</taxon>
        <taxon>campanulids</taxon>
        <taxon>Asterales</taxon>
        <taxon>Asteraceae</taxon>
        <taxon>Carduoideae</taxon>
        <taxon>Cardueae</taxon>
        <taxon>Centaureinae</taxon>
        <taxon>Centaurea</taxon>
    </lineage>
</organism>
<dbReference type="SUPFAM" id="SSF57196">
    <property type="entry name" value="EGF/Laminin"/>
    <property type="match status" value="1"/>
</dbReference>
<dbReference type="PROSITE" id="PS50026">
    <property type="entry name" value="EGF_3"/>
    <property type="match status" value="1"/>
</dbReference>
<dbReference type="SMART" id="SM00220">
    <property type="entry name" value="S_TKc"/>
    <property type="match status" value="1"/>
</dbReference>
<keyword evidence="7 22" id="KW-0732">Signal</keyword>
<gene>
    <name evidence="25" type="ORF">OSB04_025031</name>
</gene>
<dbReference type="InterPro" id="IPR001881">
    <property type="entry name" value="EGF-like_Ca-bd_dom"/>
</dbReference>
<dbReference type="CDD" id="cd14066">
    <property type="entry name" value="STKc_IRAK"/>
    <property type="match status" value="1"/>
</dbReference>
<keyword evidence="3 19" id="KW-0245">EGF-like domain</keyword>
<evidence type="ECO:0000256" key="2">
    <source>
        <dbReference type="ARBA" id="ARBA00022527"/>
    </source>
</evidence>
<keyword evidence="14" id="KW-1015">Disulfide bond</keyword>
<feature type="transmembrane region" description="Helical" evidence="21">
    <location>
        <begin position="386"/>
        <end position="406"/>
    </location>
</feature>
<dbReference type="InterPro" id="IPR017441">
    <property type="entry name" value="Protein_kinase_ATP_BS"/>
</dbReference>
<keyword evidence="13 21" id="KW-0472">Membrane</keyword>
<keyword evidence="2" id="KW-0723">Serine/threonine-protein kinase</keyword>
<reference evidence="25" key="1">
    <citation type="submission" date="2023-03" db="EMBL/GenBank/DDBJ databases">
        <title>Chromosome-scale reference genome and RAD-based genetic map of yellow starthistle (Centaurea solstitialis) reveal putative structural variation and QTLs associated with invader traits.</title>
        <authorList>
            <person name="Reatini B."/>
            <person name="Cang F.A."/>
            <person name="Jiang Q."/>
            <person name="Mckibben M.T.W."/>
            <person name="Barker M.S."/>
            <person name="Rieseberg L.H."/>
            <person name="Dlugosch K.M."/>
        </authorList>
    </citation>
    <scope>NUCLEOTIDE SEQUENCE</scope>
    <source>
        <strain evidence="25">CAN-66</strain>
        <tissue evidence="25">Leaf</tissue>
    </source>
</reference>
<dbReference type="InterPro" id="IPR025287">
    <property type="entry name" value="WAK_GUB"/>
</dbReference>
<dbReference type="GO" id="GO:0005524">
    <property type="term" value="F:ATP binding"/>
    <property type="evidence" value="ECO:0007669"/>
    <property type="project" value="UniProtKB-UniRule"/>
</dbReference>
<dbReference type="EMBL" id="JARYMX010000006">
    <property type="protein sequence ID" value="KAJ9545324.1"/>
    <property type="molecule type" value="Genomic_DNA"/>
</dbReference>